<feature type="region of interest" description="Disordered" evidence="1">
    <location>
        <begin position="1"/>
        <end position="35"/>
    </location>
</feature>
<dbReference type="GeneID" id="5980414"/>
<evidence type="ECO:0000313" key="2">
    <source>
        <dbReference type="EMBL" id="EAT79172.1"/>
    </source>
</evidence>
<dbReference type="RefSeq" id="XP_001803497.1">
    <property type="nucleotide sequence ID" value="XM_001803445.1"/>
</dbReference>
<feature type="compositionally biased region" description="Basic and acidic residues" evidence="1">
    <location>
        <begin position="49"/>
        <end position="58"/>
    </location>
</feature>
<organism evidence="2 3">
    <name type="scientific">Phaeosphaeria nodorum (strain SN15 / ATCC MYA-4574 / FGSC 10173)</name>
    <name type="common">Glume blotch fungus</name>
    <name type="synonym">Parastagonospora nodorum</name>
    <dbReference type="NCBI Taxonomy" id="321614"/>
    <lineage>
        <taxon>Eukaryota</taxon>
        <taxon>Fungi</taxon>
        <taxon>Dikarya</taxon>
        <taxon>Ascomycota</taxon>
        <taxon>Pezizomycotina</taxon>
        <taxon>Dothideomycetes</taxon>
        <taxon>Pleosporomycetidae</taxon>
        <taxon>Pleosporales</taxon>
        <taxon>Pleosporineae</taxon>
        <taxon>Phaeosphaeriaceae</taxon>
        <taxon>Parastagonospora</taxon>
    </lineage>
</organism>
<dbReference type="HOGENOM" id="CLU_1310518_0_0_1"/>
<name>Q0U4M6_PHANO</name>
<evidence type="ECO:0000256" key="1">
    <source>
        <dbReference type="SAM" id="MobiDB-lite"/>
    </source>
</evidence>
<feature type="region of interest" description="Disordered" evidence="1">
    <location>
        <begin position="48"/>
        <end position="68"/>
    </location>
</feature>
<dbReference type="KEGG" id="pno:SNOG_13288"/>
<sequence>MGHGTFVAAAASASASTSASASASPPASGCSARGRTRANAWQGTALRRPGTELHERSTIPDTLPPKRRPADALHPVASPRLACLLSVCFGPPNRPFAGTGPSSARLSACHSLPARDHGLWLGRPDESFGDVTQTCTLPDPAAPSISPRATRQGPLGHCDCCRWYGWPPSPFAEDAQLLDAPERNGHRRRHQSTPLPGSAGRRHVACSLVS</sequence>
<feature type="compositionally biased region" description="Low complexity" evidence="1">
    <location>
        <begin position="8"/>
        <end position="32"/>
    </location>
</feature>
<feature type="region of interest" description="Disordered" evidence="1">
    <location>
        <begin position="182"/>
        <end position="202"/>
    </location>
</feature>
<accession>Q0U4M6</accession>
<dbReference type="EMBL" id="CH445350">
    <property type="protein sequence ID" value="EAT79172.1"/>
    <property type="molecule type" value="Genomic_DNA"/>
</dbReference>
<gene>
    <name evidence="2" type="ORF">SNOG_13288</name>
</gene>
<protein>
    <submittedName>
        <fullName evidence="2">Uncharacterized protein</fullName>
    </submittedName>
</protein>
<evidence type="ECO:0000313" key="3">
    <source>
        <dbReference type="Proteomes" id="UP000001055"/>
    </source>
</evidence>
<dbReference type="InParanoid" id="Q0U4M6"/>
<dbReference type="Proteomes" id="UP000001055">
    <property type="component" value="Unassembled WGS sequence"/>
</dbReference>
<dbReference type="AlphaFoldDB" id="Q0U4M6"/>
<proteinExistence type="predicted"/>
<reference evidence="3" key="1">
    <citation type="journal article" date="2007" name="Plant Cell">
        <title>Dothideomycete-plant interactions illuminated by genome sequencing and EST analysis of the wheat pathogen Stagonospora nodorum.</title>
        <authorList>
            <person name="Hane J.K."/>
            <person name="Lowe R.G."/>
            <person name="Solomon P.S."/>
            <person name="Tan K.C."/>
            <person name="Schoch C.L."/>
            <person name="Spatafora J.W."/>
            <person name="Crous P.W."/>
            <person name="Kodira C."/>
            <person name="Birren B.W."/>
            <person name="Galagan J.E."/>
            <person name="Torriani S.F."/>
            <person name="McDonald B.A."/>
            <person name="Oliver R.P."/>
        </authorList>
    </citation>
    <scope>NUCLEOTIDE SEQUENCE [LARGE SCALE GENOMIC DNA]</scope>
    <source>
        <strain evidence="3">SN15 / ATCC MYA-4574 / FGSC 10173</strain>
    </source>
</reference>